<name>A0A5J4YVF7_PORPP</name>
<dbReference type="Pfam" id="PF01927">
    <property type="entry name" value="Mut7-C"/>
    <property type="match status" value="1"/>
</dbReference>
<dbReference type="InterPro" id="IPR012337">
    <property type="entry name" value="RNaseH-like_sf"/>
</dbReference>
<sequence>MRVRREGLADDPDFIFIGSLLKYVSVAPEHQRALKQNAVVALQKHLLECWSQGIFSVCASLLCYEGLTEYAESFSASRKAVLAELIADGQHILAQDFAKQWRIRSVNMQSGSALSMLASERVDEYMCVPADVVVLLLRCEESLSAAEQIVGDICQKKSSQPAWSLGVDAEWEPVRGSRETKIQPRPVILQMALGRSHVLIADFKELEAADLLERVDQLICSLLFSVSWIIGFGFLETDVRYLKSAWGEYNFPRAFESHSNKYLEAQLFLKNCKSFSSLVTTVFPGFMLDKREQCSRWESERPLRDTQISYAALDAYVLVLVYRELYELSRERMLRDLQLHCRDKAHLVSRESLTDSQRQRECKCVAFVLSKSCEMTSLDGESPLFIVVVTRPGFVCDMDALRQALDLSDEWSIRMASISECITEFGAVPGRISVCGFRRPDVRVFMDATLKHEVGREVIFSGSTPDDALLCTPGAWEGLGMWFTASVCKQVTPKERPLPSDEVAVGLWYESTEPDAYPMPTKHARRLDCTLKINEAARVFSGSQPAFVLDGTCIGLARRLRAVGIDAIYCESKNSAWIIEQATLSSRVLLSRDCDLIGQVHRGNATVVAWYIRSQSTMQQIREVLEVFDLKVAESQLLSRCVKCNASCFQEIPKTSVYGRVPARTYEIYDQFWTCGGCDQIFWRGLRFEHATRSLDSLVNDLE</sequence>
<dbReference type="InterPro" id="IPR052408">
    <property type="entry name" value="Exonuclease_MUT-7-like"/>
</dbReference>
<keyword evidence="4" id="KW-1185">Reference proteome</keyword>
<dbReference type="SUPFAM" id="SSF53098">
    <property type="entry name" value="Ribonuclease H-like"/>
    <property type="match status" value="1"/>
</dbReference>
<dbReference type="InterPro" id="IPR002562">
    <property type="entry name" value="3'-5'_exonuclease_dom"/>
</dbReference>
<dbReference type="Pfam" id="PF01612">
    <property type="entry name" value="DNA_pol_A_exo1"/>
    <property type="match status" value="1"/>
</dbReference>
<feature type="domain" description="Mut7-C RNAse" evidence="2">
    <location>
        <begin position="546"/>
        <end position="693"/>
    </location>
</feature>
<dbReference type="GO" id="GO:0002161">
    <property type="term" value="F:aminoacyl-tRNA deacylase activity"/>
    <property type="evidence" value="ECO:0007669"/>
    <property type="project" value="InterPro"/>
</dbReference>
<dbReference type="InterPro" id="IPR002782">
    <property type="entry name" value="Mut7-C_RNAse_dom"/>
</dbReference>
<evidence type="ECO:0000313" key="4">
    <source>
        <dbReference type="Proteomes" id="UP000324585"/>
    </source>
</evidence>
<reference evidence="4" key="1">
    <citation type="journal article" date="2019" name="Nat. Commun.">
        <title>Expansion of phycobilisome linker gene families in mesophilic red algae.</title>
        <authorList>
            <person name="Lee J."/>
            <person name="Kim D."/>
            <person name="Bhattacharya D."/>
            <person name="Yoon H.S."/>
        </authorList>
    </citation>
    <scope>NUCLEOTIDE SEQUENCE [LARGE SCALE GENOMIC DNA]</scope>
    <source>
        <strain evidence="4">CCMP 1328</strain>
    </source>
</reference>
<dbReference type="Proteomes" id="UP000324585">
    <property type="component" value="Unassembled WGS sequence"/>
</dbReference>
<dbReference type="InterPro" id="IPR036397">
    <property type="entry name" value="RNaseH_sf"/>
</dbReference>
<dbReference type="EMBL" id="VRMN01000003">
    <property type="protein sequence ID" value="KAA8495255.1"/>
    <property type="molecule type" value="Genomic_DNA"/>
</dbReference>
<accession>A0A5J4YVF7</accession>
<dbReference type="AlphaFoldDB" id="A0A5J4YVF7"/>
<evidence type="ECO:0000313" key="3">
    <source>
        <dbReference type="EMBL" id="KAA8495255.1"/>
    </source>
</evidence>
<evidence type="ECO:0000259" key="1">
    <source>
        <dbReference type="Pfam" id="PF01612"/>
    </source>
</evidence>
<dbReference type="InterPro" id="IPR036754">
    <property type="entry name" value="YbaK/aa-tRNA-synt-asso_dom_sf"/>
</dbReference>
<gene>
    <name evidence="3" type="ORF">FVE85_1410</name>
</gene>
<evidence type="ECO:0000259" key="2">
    <source>
        <dbReference type="Pfam" id="PF01927"/>
    </source>
</evidence>
<dbReference type="Gene3D" id="3.30.420.10">
    <property type="entry name" value="Ribonuclease H-like superfamily/Ribonuclease H"/>
    <property type="match status" value="1"/>
</dbReference>
<dbReference type="Gene3D" id="3.90.960.10">
    <property type="entry name" value="YbaK/aminoacyl-tRNA synthetase-associated domain"/>
    <property type="match status" value="1"/>
</dbReference>
<feature type="domain" description="3'-5' exonuclease" evidence="1">
    <location>
        <begin position="151"/>
        <end position="325"/>
    </location>
</feature>
<comment type="caution">
    <text evidence="3">The sequence shown here is derived from an EMBL/GenBank/DDBJ whole genome shotgun (WGS) entry which is preliminary data.</text>
</comment>
<protein>
    <submittedName>
        <fullName evidence="3">Exonuclease mut-7</fullName>
    </submittedName>
</protein>
<organism evidence="3 4">
    <name type="scientific">Porphyridium purpureum</name>
    <name type="common">Red alga</name>
    <name type="synonym">Porphyridium cruentum</name>
    <dbReference type="NCBI Taxonomy" id="35688"/>
    <lineage>
        <taxon>Eukaryota</taxon>
        <taxon>Rhodophyta</taxon>
        <taxon>Bangiophyceae</taxon>
        <taxon>Porphyridiales</taxon>
        <taxon>Porphyridiaceae</taxon>
        <taxon>Porphyridium</taxon>
    </lineage>
</organism>
<dbReference type="OrthoDB" id="10261556at2759"/>
<dbReference type="PANTHER" id="PTHR47765:SF2">
    <property type="entry name" value="EXONUCLEASE MUT-7 HOMOLOG"/>
    <property type="match status" value="1"/>
</dbReference>
<dbReference type="PANTHER" id="PTHR47765">
    <property type="entry name" value="3'-5' EXONUCLEASE DOMAIN-CONTAINING PROTEIN"/>
    <property type="match status" value="1"/>
</dbReference>
<dbReference type="GO" id="GO:0003676">
    <property type="term" value="F:nucleic acid binding"/>
    <property type="evidence" value="ECO:0007669"/>
    <property type="project" value="InterPro"/>
</dbReference>
<keyword evidence="3" id="KW-0378">Hydrolase</keyword>
<keyword evidence="3" id="KW-0269">Exonuclease</keyword>
<keyword evidence="3" id="KW-0540">Nuclease</keyword>
<dbReference type="GO" id="GO:0008408">
    <property type="term" value="F:3'-5' exonuclease activity"/>
    <property type="evidence" value="ECO:0007669"/>
    <property type="project" value="InterPro"/>
</dbReference>
<proteinExistence type="predicted"/>